<dbReference type="InterPro" id="IPR028364">
    <property type="entry name" value="Ribosomal_uL1/biogenesis"/>
</dbReference>
<keyword evidence="3" id="KW-0699">rRNA-binding</keyword>
<dbReference type="InterPro" id="IPR023674">
    <property type="entry name" value="Ribosomal_uL1-like"/>
</dbReference>
<dbReference type="EMBL" id="LBTH01000020">
    <property type="protein sequence ID" value="KKQ35634.1"/>
    <property type="molecule type" value="Genomic_DNA"/>
</dbReference>
<dbReference type="AlphaFoldDB" id="A0A0G0JFW4"/>
<evidence type="ECO:0000256" key="4">
    <source>
        <dbReference type="ARBA" id="ARBA00022845"/>
    </source>
</evidence>
<evidence type="ECO:0000313" key="9">
    <source>
        <dbReference type="EMBL" id="KKQ35634.1"/>
    </source>
</evidence>
<dbReference type="NCBIfam" id="TIGR01169">
    <property type="entry name" value="rplA_bact"/>
    <property type="match status" value="1"/>
</dbReference>
<dbReference type="InterPro" id="IPR005878">
    <property type="entry name" value="Ribosom_uL1_bac-type"/>
</dbReference>
<protein>
    <recommendedName>
        <fullName evidence="8">Ribosomal protein</fullName>
    </recommendedName>
</protein>
<dbReference type="GO" id="GO:0003735">
    <property type="term" value="F:structural constituent of ribosome"/>
    <property type="evidence" value="ECO:0007669"/>
    <property type="project" value="InterPro"/>
</dbReference>
<comment type="similarity">
    <text evidence="1 8">Belongs to the universal ribosomal protein uL1 family.</text>
</comment>
<proteinExistence type="inferred from homology"/>
<keyword evidence="6 8" id="KW-0689">Ribosomal protein</keyword>
<dbReference type="InterPro" id="IPR023673">
    <property type="entry name" value="Ribosomal_uL1_CS"/>
</dbReference>
<dbReference type="PROSITE" id="PS01199">
    <property type="entry name" value="RIBOSOMAL_L1"/>
    <property type="match status" value="1"/>
</dbReference>
<dbReference type="InterPro" id="IPR016095">
    <property type="entry name" value="Ribosomal_uL1_3-a/b-sand"/>
</dbReference>
<evidence type="ECO:0000313" key="10">
    <source>
        <dbReference type="Proteomes" id="UP000034852"/>
    </source>
</evidence>
<keyword evidence="4" id="KW-0810">Translation regulation</keyword>
<dbReference type="PATRIC" id="fig|1619087.5.peg.295"/>
<dbReference type="GO" id="GO:0006412">
    <property type="term" value="P:translation"/>
    <property type="evidence" value="ECO:0007669"/>
    <property type="project" value="InterPro"/>
</dbReference>
<dbReference type="SUPFAM" id="SSF56808">
    <property type="entry name" value="Ribosomal protein L1"/>
    <property type="match status" value="1"/>
</dbReference>
<evidence type="ECO:0000256" key="6">
    <source>
        <dbReference type="ARBA" id="ARBA00022980"/>
    </source>
</evidence>
<gene>
    <name evidence="9" type="ORF">US52_C0020G0011</name>
</gene>
<accession>A0A0G0JFW4</accession>
<evidence type="ECO:0000256" key="1">
    <source>
        <dbReference type="ARBA" id="ARBA00010531"/>
    </source>
</evidence>
<dbReference type="GO" id="GO:0015934">
    <property type="term" value="C:large ribosomal subunit"/>
    <property type="evidence" value="ECO:0007669"/>
    <property type="project" value="InterPro"/>
</dbReference>
<comment type="caution">
    <text evidence="9">The sequence shown here is derived from an EMBL/GenBank/DDBJ whole genome shotgun (WGS) entry which is preliminary data.</text>
</comment>
<dbReference type="Proteomes" id="UP000034852">
    <property type="component" value="Unassembled WGS sequence"/>
</dbReference>
<evidence type="ECO:0000256" key="7">
    <source>
        <dbReference type="ARBA" id="ARBA00023274"/>
    </source>
</evidence>
<evidence type="ECO:0000256" key="3">
    <source>
        <dbReference type="ARBA" id="ARBA00022730"/>
    </source>
</evidence>
<dbReference type="Gene3D" id="3.30.190.20">
    <property type="match status" value="1"/>
</dbReference>
<dbReference type="PANTHER" id="PTHR36427:SF3">
    <property type="entry name" value="LARGE RIBOSOMAL SUBUNIT PROTEIN UL1M"/>
    <property type="match status" value="1"/>
</dbReference>
<dbReference type="Gene3D" id="3.40.50.790">
    <property type="match status" value="1"/>
</dbReference>
<keyword evidence="5" id="KW-0694">RNA-binding</keyword>
<name>A0A0G0JFW4_9BACT</name>
<sequence>MSKKYKKATEQVDKTKTYSLDEALELLPKVSTSKFAGSVELTINFRLNEKQKKESLRGSVVFPNSFGEGKKVLVLTDSTKQDEAKKAGADFIGLEDLVKKIEGGWLGFDVAIATPSVMPQIAKLGKYLGRRGLMPNPKNQTVTNDLEKVIKMYKSGKKDFKMSEGQSIQLTIGKLDMKKEDLVANFEAFSKAISNNLKALGSSSLKAVYLSPTMGPSVKIEPSTLG</sequence>
<evidence type="ECO:0000256" key="8">
    <source>
        <dbReference type="RuleBase" id="RU000659"/>
    </source>
</evidence>
<dbReference type="CDD" id="cd00403">
    <property type="entry name" value="Ribosomal_L1"/>
    <property type="match status" value="1"/>
</dbReference>
<organism evidence="9 10">
    <name type="scientific">candidate division WS6 bacterium GW2011_GWA2_37_6</name>
    <dbReference type="NCBI Taxonomy" id="1619087"/>
    <lineage>
        <taxon>Bacteria</taxon>
        <taxon>Candidatus Dojkabacteria</taxon>
    </lineage>
</organism>
<evidence type="ECO:0000256" key="5">
    <source>
        <dbReference type="ARBA" id="ARBA00022884"/>
    </source>
</evidence>
<dbReference type="Pfam" id="PF00687">
    <property type="entry name" value="Ribosomal_L1"/>
    <property type="match status" value="1"/>
</dbReference>
<keyword evidence="7 8" id="KW-0687">Ribonucleoprotein</keyword>
<reference evidence="9 10" key="1">
    <citation type="journal article" date="2015" name="Nature">
        <title>rRNA introns, odd ribosomes, and small enigmatic genomes across a large radiation of phyla.</title>
        <authorList>
            <person name="Brown C.T."/>
            <person name="Hug L.A."/>
            <person name="Thomas B.C."/>
            <person name="Sharon I."/>
            <person name="Castelle C.J."/>
            <person name="Singh A."/>
            <person name="Wilkins M.J."/>
            <person name="Williams K.H."/>
            <person name="Banfield J.F."/>
        </authorList>
    </citation>
    <scope>NUCLEOTIDE SEQUENCE [LARGE SCALE GENOMIC DNA]</scope>
</reference>
<dbReference type="InterPro" id="IPR002143">
    <property type="entry name" value="Ribosomal_uL1"/>
</dbReference>
<dbReference type="PANTHER" id="PTHR36427">
    <property type="entry name" value="54S RIBOSOMAL PROTEIN L1, MITOCHONDRIAL"/>
    <property type="match status" value="1"/>
</dbReference>
<dbReference type="GO" id="GO:0019843">
    <property type="term" value="F:rRNA binding"/>
    <property type="evidence" value="ECO:0007669"/>
    <property type="project" value="UniProtKB-KW"/>
</dbReference>
<dbReference type="GO" id="GO:0006417">
    <property type="term" value="P:regulation of translation"/>
    <property type="evidence" value="ECO:0007669"/>
    <property type="project" value="UniProtKB-KW"/>
</dbReference>
<keyword evidence="2" id="KW-0678">Repressor</keyword>
<dbReference type="FunFam" id="3.40.50.790:FF:000001">
    <property type="entry name" value="50S ribosomal protein L1"/>
    <property type="match status" value="1"/>
</dbReference>
<dbReference type="PIRSF" id="PIRSF002155">
    <property type="entry name" value="Ribosomal_L1"/>
    <property type="match status" value="1"/>
</dbReference>
<evidence type="ECO:0000256" key="2">
    <source>
        <dbReference type="ARBA" id="ARBA00022491"/>
    </source>
</evidence>